<dbReference type="InterPro" id="IPR019772">
    <property type="entry name" value="Ferrochelatase_AS"/>
</dbReference>
<keyword evidence="6 8" id="KW-0627">Porphyrin biosynthesis</keyword>
<comment type="similarity">
    <text evidence="2 8">Belongs to the ferrochelatase family.</text>
</comment>
<evidence type="ECO:0000313" key="10">
    <source>
        <dbReference type="EMBL" id="MDE47860.1"/>
    </source>
</evidence>
<dbReference type="InterPro" id="IPR033644">
    <property type="entry name" value="Ferrochelatase_C"/>
</dbReference>
<organism evidence="11">
    <name type="scientific">Aceria tosichella</name>
    <name type="common">wheat curl mite</name>
    <dbReference type="NCBI Taxonomy" id="561515"/>
    <lineage>
        <taxon>Eukaryota</taxon>
        <taxon>Metazoa</taxon>
        <taxon>Ecdysozoa</taxon>
        <taxon>Arthropoda</taxon>
        <taxon>Chelicerata</taxon>
        <taxon>Arachnida</taxon>
        <taxon>Acari</taxon>
        <taxon>Acariformes</taxon>
        <taxon>Trombidiformes</taxon>
        <taxon>Prostigmata</taxon>
        <taxon>Eupodina</taxon>
        <taxon>Eriophyoidea</taxon>
        <taxon>Eriophyidae</taxon>
        <taxon>Eriophyinae</taxon>
        <taxon>Aceriini</taxon>
        <taxon>Aceria</taxon>
    </lineage>
</organism>
<name>A0A6G1SJP9_9ACAR</name>
<evidence type="ECO:0000256" key="4">
    <source>
        <dbReference type="ARBA" id="ARBA00023133"/>
    </source>
</evidence>
<evidence type="ECO:0000256" key="1">
    <source>
        <dbReference type="ARBA" id="ARBA00004943"/>
    </source>
</evidence>
<comment type="subcellular location">
    <subcellularLocation>
        <location evidence="8">Mitochondrion inner membrane</location>
    </subcellularLocation>
</comment>
<dbReference type="GO" id="GO:0004325">
    <property type="term" value="F:ferrochelatase activity"/>
    <property type="evidence" value="ECO:0007669"/>
    <property type="project" value="UniProtKB-UniRule"/>
</dbReference>
<accession>A0A6G1SJP9</accession>
<keyword evidence="5 8" id="KW-0456">Lyase</keyword>
<comment type="catalytic activity">
    <reaction evidence="7">
        <text>heme b + 2 H(+) = protoporphyrin IX + Fe(2+)</text>
        <dbReference type="Rhea" id="RHEA:22584"/>
        <dbReference type="ChEBI" id="CHEBI:15378"/>
        <dbReference type="ChEBI" id="CHEBI:29033"/>
        <dbReference type="ChEBI" id="CHEBI:57306"/>
        <dbReference type="ChEBI" id="CHEBI:60344"/>
        <dbReference type="EC" id="4.98.1.1"/>
    </reaction>
    <physiologicalReaction direction="right-to-left" evidence="7">
        <dbReference type="Rhea" id="RHEA:22586"/>
    </physiologicalReaction>
</comment>
<keyword evidence="8" id="KW-0999">Mitochondrion inner membrane</keyword>
<reference evidence="11" key="1">
    <citation type="submission" date="2018-10" db="EMBL/GenBank/DDBJ databases">
        <title>Transcriptome assembly of Aceria tosichella (Wheat curl mite) Type 2.</title>
        <authorList>
            <person name="Scully E.D."/>
            <person name="Geib S.M."/>
            <person name="Palmer N.A."/>
            <person name="Gupta A.K."/>
            <person name="Sarath G."/>
            <person name="Tatineni S."/>
        </authorList>
    </citation>
    <scope>NUCLEOTIDE SEQUENCE</scope>
    <source>
        <strain evidence="11">LincolnNE</strain>
    </source>
</reference>
<evidence type="ECO:0000256" key="2">
    <source>
        <dbReference type="ARBA" id="ARBA00007718"/>
    </source>
</evidence>
<dbReference type="UniPathway" id="UPA00252">
    <property type="reaction ID" value="UER00325"/>
</dbReference>
<proteinExistence type="inferred from homology"/>
<gene>
    <name evidence="11" type="primary">Fech_2</name>
    <name evidence="9" type="synonym">Fech_0</name>
    <name evidence="10" type="synonym">Fech_1</name>
    <name evidence="9" type="ORF">g.14103</name>
    <name evidence="10" type="ORF">g.14105</name>
    <name evidence="11" type="ORF">g.14108</name>
</gene>
<evidence type="ECO:0000256" key="7">
    <source>
        <dbReference type="ARBA" id="ARBA00049915"/>
    </source>
</evidence>
<dbReference type="EMBL" id="GGYP01001080">
    <property type="protein sequence ID" value="MDE45851.1"/>
    <property type="molecule type" value="Transcribed_RNA"/>
</dbReference>
<keyword evidence="8" id="KW-0472">Membrane</keyword>
<dbReference type="AlphaFoldDB" id="A0A6G1SJP9"/>
<sequence length="417" mass="47105">MSRLLSKPNLLTNIFRSKRYTSISASAMASSQQTPTTGDASPAPKQSVKTAILMMNMGGPESEKVEDVQKFLLALFSDRDIIQMPFQGFLGPLISKRRAPNLKAKFDEIGGDPLLKWTQTQGSGITEQLDKISPTSAPHKAYACFRYSKPDIEHAVEQLEQDGAERVVILSKYPQYSCSTTGSNLNDIARYCVDVKSHMTEKPKQKWSLIDRWPLSSAVVDVYAERIDTELKKLPENVRDETILLFSAHSIPIWMVERGDDYTGEIGATVQAVLDKLGRRKNPYSLVWQSKVGPVAWQGPPIEKAIEGYVENGHKHFMVIPIAFVNEHIETLHELDIEYAKDLKEKVKFETFVRVPTLNDHPLFLEGMAKLIKDHLDSGETIGPQMRRRCPGCKKDNCQRTRSWLARLDLVNKEFSD</sequence>
<dbReference type="GO" id="GO:0006783">
    <property type="term" value="P:heme biosynthetic process"/>
    <property type="evidence" value="ECO:0007669"/>
    <property type="project" value="UniProtKB-UniRule"/>
</dbReference>
<dbReference type="InterPro" id="IPR001015">
    <property type="entry name" value="Ferrochelatase"/>
</dbReference>
<dbReference type="CDD" id="cd03411">
    <property type="entry name" value="Ferrochelatase_N"/>
    <property type="match status" value="1"/>
</dbReference>
<dbReference type="HAMAP" id="MF_00323">
    <property type="entry name" value="Ferrochelatase"/>
    <property type="match status" value="1"/>
</dbReference>
<evidence type="ECO:0000313" key="11">
    <source>
        <dbReference type="EMBL" id="MDE50192.1"/>
    </source>
</evidence>
<evidence type="ECO:0000256" key="8">
    <source>
        <dbReference type="RuleBase" id="RU000607"/>
    </source>
</evidence>
<keyword evidence="3 8" id="KW-0408">Iron</keyword>
<comment type="function">
    <text evidence="8">Catalyzes the ferrous insertion into protoporphyrin IX.</text>
</comment>
<dbReference type="Gene3D" id="3.40.50.1400">
    <property type="match status" value="2"/>
</dbReference>
<dbReference type="CDD" id="cd00419">
    <property type="entry name" value="Ferrochelatase_C"/>
    <property type="match status" value="1"/>
</dbReference>
<dbReference type="PANTHER" id="PTHR11108">
    <property type="entry name" value="FERROCHELATASE"/>
    <property type="match status" value="1"/>
</dbReference>
<dbReference type="EC" id="4.98.1.1" evidence="8"/>
<evidence type="ECO:0000256" key="3">
    <source>
        <dbReference type="ARBA" id="ARBA00023004"/>
    </source>
</evidence>
<comment type="pathway">
    <text evidence="1 8">Porphyrin-containing compound metabolism; protoheme biosynthesis; protoheme from protoporphyrin-IX: step 1/1.</text>
</comment>
<dbReference type="PANTHER" id="PTHR11108:SF1">
    <property type="entry name" value="FERROCHELATASE, MITOCHONDRIAL"/>
    <property type="match status" value="1"/>
</dbReference>
<dbReference type="InterPro" id="IPR033659">
    <property type="entry name" value="Ferrochelatase_N"/>
</dbReference>
<dbReference type="SUPFAM" id="SSF53800">
    <property type="entry name" value="Chelatase"/>
    <property type="match status" value="1"/>
</dbReference>
<keyword evidence="4 8" id="KW-0350">Heme biosynthesis</keyword>
<evidence type="ECO:0000256" key="6">
    <source>
        <dbReference type="ARBA" id="ARBA00023244"/>
    </source>
</evidence>
<evidence type="ECO:0000256" key="5">
    <source>
        <dbReference type="ARBA" id="ARBA00023239"/>
    </source>
</evidence>
<dbReference type="EMBL" id="GGYP01005421">
    <property type="protein sequence ID" value="MDE50192.1"/>
    <property type="molecule type" value="Transcribed_RNA"/>
</dbReference>
<dbReference type="EMBL" id="GGYP01003089">
    <property type="protein sequence ID" value="MDE47860.1"/>
    <property type="molecule type" value="Transcribed_RNA"/>
</dbReference>
<dbReference type="NCBIfam" id="TIGR00109">
    <property type="entry name" value="hemH"/>
    <property type="match status" value="1"/>
</dbReference>
<protein>
    <recommendedName>
        <fullName evidence="8">Ferrochelatase</fullName>
        <ecNumber evidence="8">4.98.1.1</ecNumber>
    </recommendedName>
</protein>
<dbReference type="GO" id="GO:0005743">
    <property type="term" value="C:mitochondrial inner membrane"/>
    <property type="evidence" value="ECO:0007669"/>
    <property type="project" value="UniProtKB-SubCell"/>
</dbReference>
<keyword evidence="8" id="KW-0496">Mitochondrion</keyword>
<dbReference type="PROSITE" id="PS00534">
    <property type="entry name" value="FERROCHELATASE"/>
    <property type="match status" value="1"/>
</dbReference>
<evidence type="ECO:0000313" key="9">
    <source>
        <dbReference type="EMBL" id="MDE45851.1"/>
    </source>
</evidence>
<dbReference type="Pfam" id="PF00762">
    <property type="entry name" value="Ferrochelatase"/>
    <property type="match status" value="1"/>
</dbReference>